<organism evidence="1">
    <name type="scientific">Lepeophtheirus salmonis</name>
    <name type="common">Salmon louse</name>
    <name type="synonym">Caligus salmonis</name>
    <dbReference type="NCBI Taxonomy" id="72036"/>
    <lineage>
        <taxon>Eukaryota</taxon>
        <taxon>Metazoa</taxon>
        <taxon>Ecdysozoa</taxon>
        <taxon>Arthropoda</taxon>
        <taxon>Crustacea</taxon>
        <taxon>Multicrustacea</taxon>
        <taxon>Hexanauplia</taxon>
        <taxon>Copepoda</taxon>
        <taxon>Siphonostomatoida</taxon>
        <taxon>Caligidae</taxon>
        <taxon>Lepeophtheirus</taxon>
    </lineage>
</organism>
<sequence length="44" mass="5427">MIETSFKRYYRIRIPFLISLFDLIHVTHLKHKSPKFFTTVRNCK</sequence>
<dbReference type="EMBL" id="HACA01012019">
    <property type="protein sequence ID" value="CDW29380.1"/>
    <property type="molecule type" value="Transcribed_RNA"/>
</dbReference>
<dbReference type="AlphaFoldDB" id="A0A0K2TUA5"/>
<evidence type="ECO:0000313" key="1">
    <source>
        <dbReference type="EMBL" id="CDW29380.1"/>
    </source>
</evidence>
<protein>
    <submittedName>
        <fullName evidence="1">Uncharacterized protein</fullName>
    </submittedName>
</protein>
<proteinExistence type="predicted"/>
<reference evidence="1" key="1">
    <citation type="submission" date="2014-05" db="EMBL/GenBank/DDBJ databases">
        <authorList>
            <person name="Chronopoulou M."/>
        </authorList>
    </citation>
    <scope>NUCLEOTIDE SEQUENCE</scope>
    <source>
        <tissue evidence="1">Whole organism</tissue>
    </source>
</reference>
<accession>A0A0K2TUA5</accession>
<name>A0A0K2TUA5_LEPSM</name>